<keyword evidence="5 8" id="KW-0067">ATP-binding</keyword>
<feature type="domain" description="Cytidylate kinase" evidence="9">
    <location>
        <begin position="99"/>
        <end position="295"/>
    </location>
</feature>
<dbReference type="Pfam" id="PF02224">
    <property type="entry name" value="Cytidylate_kin"/>
    <property type="match status" value="1"/>
</dbReference>
<dbReference type="SUPFAM" id="SSF52540">
    <property type="entry name" value="P-loop containing nucleoside triphosphate hydrolases"/>
    <property type="match status" value="1"/>
</dbReference>
<dbReference type="GO" id="GO:0005737">
    <property type="term" value="C:cytoplasm"/>
    <property type="evidence" value="ECO:0007669"/>
    <property type="project" value="UniProtKB-SubCell"/>
</dbReference>
<keyword evidence="11" id="KW-1185">Reference proteome</keyword>
<dbReference type="Proteomes" id="UP000324065">
    <property type="component" value="Unassembled WGS sequence"/>
</dbReference>
<dbReference type="GO" id="GO:0036430">
    <property type="term" value="F:CMP kinase activity"/>
    <property type="evidence" value="ECO:0007669"/>
    <property type="project" value="RHEA"/>
</dbReference>
<evidence type="ECO:0000313" key="10">
    <source>
        <dbReference type="EMBL" id="KAA5604935.1"/>
    </source>
</evidence>
<dbReference type="EMBL" id="VWPJ01000013">
    <property type="protein sequence ID" value="KAA5604935.1"/>
    <property type="molecule type" value="Genomic_DNA"/>
</dbReference>
<dbReference type="GO" id="GO:0006220">
    <property type="term" value="P:pyrimidine nucleotide metabolic process"/>
    <property type="evidence" value="ECO:0007669"/>
    <property type="project" value="UniProtKB-UniRule"/>
</dbReference>
<keyword evidence="3 8" id="KW-0547">Nucleotide-binding</keyword>
<dbReference type="EC" id="2.7.4.25" evidence="8"/>
<comment type="catalytic activity">
    <reaction evidence="6 8">
        <text>dCMP + ATP = dCDP + ADP</text>
        <dbReference type="Rhea" id="RHEA:25094"/>
        <dbReference type="ChEBI" id="CHEBI:30616"/>
        <dbReference type="ChEBI" id="CHEBI:57566"/>
        <dbReference type="ChEBI" id="CHEBI:58593"/>
        <dbReference type="ChEBI" id="CHEBI:456216"/>
        <dbReference type="EC" id="2.7.4.25"/>
    </reaction>
</comment>
<evidence type="ECO:0000256" key="5">
    <source>
        <dbReference type="ARBA" id="ARBA00022840"/>
    </source>
</evidence>
<keyword evidence="8" id="KW-0963">Cytoplasm</keyword>
<comment type="similarity">
    <text evidence="1 8">Belongs to the cytidylate kinase family. Type 1 subfamily.</text>
</comment>
<keyword evidence="2 8" id="KW-0808">Transferase</keyword>
<keyword evidence="4 8" id="KW-0418">Kinase</keyword>
<dbReference type="InterPro" id="IPR003136">
    <property type="entry name" value="Cytidylate_kin"/>
</dbReference>
<feature type="binding site" evidence="8">
    <location>
        <begin position="103"/>
        <end position="111"/>
    </location>
    <ligand>
        <name>ATP</name>
        <dbReference type="ChEBI" id="CHEBI:30616"/>
    </ligand>
</feature>
<evidence type="ECO:0000256" key="2">
    <source>
        <dbReference type="ARBA" id="ARBA00022679"/>
    </source>
</evidence>
<evidence type="ECO:0000256" key="4">
    <source>
        <dbReference type="ARBA" id="ARBA00022777"/>
    </source>
</evidence>
<dbReference type="InterPro" id="IPR027417">
    <property type="entry name" value="P-loop_NTPase"/>
</dbReference>
<evidence type="ECO:0000256" key="3">
    <source>
        <dbReference type="ARBA" id="ARBA00022741"/>
    </source>
</evidence>
<proteinExistence type="inferred from homology"/>
<evidence type="ECO:0000256" key="1">
    <source>
        <dbReference type="ARBA" id="ARBA00009427"/>
    </source>
</evidence>
<organism evidence="10 11">
    <name type="scientific">Roseospira marina</name>
    <dbReference type="NCBI Taxonomy" id="140057"/>
    <lineage>
        <taxon>Bacteria</taxon>
        <taxon>Pseudomonadati</taxon>
        <taxon>Pseudomonadota</taxon>
        <taxon>Alphaproteobacteria</taxon>
        <taxon>Rhodospirillales</taxon>
        <taxon>Rhodospirillaceae</taxon>
        <taxon>Roseospira</taxon>
    </lineage>
</organism>
<name>A0A5M6IB13_9PROT</name>
<evidence type="ECO:0000256" key="7">
    <source>
        <dbReference type="ARBA" id="ARBA00048478"/>
    </source>
</evidence>
<evidence type="ECO:0000256" key="6">
    <source>
        <dbReference type="ARBA" id="ARBA00047615"/>
    </source>
</evidence>
<protein>
    <recommendedName>
        <fullName evidence="8">Cytidylate kinase</fullName>
        <shortName evidence="8">CK</shortName>
        <ecNumber evidence="8">2.7.4.25</ecNumber>
    </recommendedName>
    <alternativeName>
        <fullName evidence="8">Cytidine monophosphate kinase</fullName>
        <shortName evidence="8">CMP kinase</shortName>
    </alternativeName>
</protein>
<dbReference type="Gene3D" id="3.40.50.300">
    <property type="entry name" value="P-loop containing nucleotide triphosphate hydrolases"/>
    <property type="match status" value="1"/>
</dbReference>
<dbReference type="GO" id="GO:0036431">
    <property type="term" value="F:dCMP kinase activity"/>
    <property type="evidence" value="ECO:0007669"/>
    <property type="project" value="InterPro"/>
</dbReference>
<comment type="catalytic activity">
    <reaction evidence="7 8">
        <text>CMP + ATP = CDP + ADP</text>
        <dbReference type="Rhea" id="RHEA:11600"/>
        <dbReference type="ChEBI" id="CHEBI:30616"/>
        <dbReference type="ChEBI" id="CHEBI:58069"/>
        <dbReference type="ChEBI" id="CHEBI:60377"/>
        <dbReference type="ChEBI" id="CHEBI:456216"/>
        <dbReference type="EC" id="2.7.4.25"/>
    </reaction>
</comment>
<gene>
    <name evidence="8" type="primary">cmk</name>
    <name evidence="10" type="ORF">F1188_13875</name>
</gene>
<comment type="subcellular location">
    <subcellularLocation>
        <location evidence="8">Cytoplasm</location>
    </subcellularLocation>
</comment>
<evidence type="ECO:0000313" key="11">
    <source>
        <dbReference type="Proteomes" id="UP000324065"/>
    </source>
</evidence>
<dbReference type="GO" id="GO:0005524">
    <property type="term" value="F:ATP binding"/>
    <property type="evidence" value="ECO:0007669"/>
    <property type="project" value="UniProtKB-UniRule"/>
</dbReference>
<evidence type="ECO:0000259" key="9">
    <source>
        <dbReference type="Pfam" id="PF02224"/>
    </source>
</evidence>
<reference evidence="10 11" key="1">
    <citation type="submission" date="2019-09" db="EMBL/GenBank/DDBJ databases">
        <title>Genome sequence of Roseospira marina, one of the more divergent members of the non-sulfur purple photosynthetic bacterial family, the Rhodospirillaceae.</title>
        <authorList>
            <person name="Meyer T."/>
            <person name="Kyndt J."/>
        </authorList>
    </citation>
    <scope>NUCLEOTIDE SEQUENCE [LARGE SCALE GENOMIC DNA]</scope>
    <source>
        <strain evidence="10 11">DSM 15113</strain>
    </source>
</reference>
<comment type="caution">
    <text evidence="10">The sequence shown here is derived from an EMBL/GenBank/DDBJ whole genome shotgun (WGS) entry which is preliminary data.</text>
</comment>
<dbReference type="OrthoDB" id="9807434at2"/>
<dbReference type="NCBIfam" id="TIGR00017">
    <property type="entry name" value="cmk"/>
    <property type="match status" value="1"/>
</dbReference>
<dbReference type="InterPro" id="IPR011994">
    <property type="entry name" value="Cytidylate_kinase_dom"/>
</dbReference>
<dbReference type="CDD" id="cd02020">
    <property type="entry name" value="CMPK"/>
    <property type="match status" value="1"/>
</dbReference>
<sequence>MVPEDQPHEPVPLALARLFAGLACPGRTTAALPPTLGGPLADLLAAFGIPVALAPCGARLALTVTGEAETTPASLTADWVTAPPWVRAAQAASTGAITVAIDGPAAAGKGTLARSLADALGLAYLDTGRLYRATGYSVLQAGGDPSDPAAAEQAARSLDTRVLADPALRSEAAGDAASRVAAIPAVRDALLAFQRQFARTPPDGAWGAVLDGRDIGSVVCPSAPVKLFVTASAETRAQRRFLELRDAGQDVIESRILQDMKARDARDSSRGIAPLVPAADAVVLDTSDLDRTEALAAAFALAGDRLRAAGSDVARASMSHTGAS</sequence>
<dbReference type="HAMAP" id="MF_00238">
    <property type="entry name" value="Cytidyl_kinase_type1"/>
    <property type="match status" value="1"/>
</dbReference>
<dbReference type="AlphaFoldDB" id="A0A5M6IB13"/>
<evidence type="ECO:0000256" key="8">
    <source>
        <dbReference type="HAMAP-Rule" id="MF_00238"/>
    </source>
</evidence>
<accession>A0A5M6IB13</accession>